<protein>
    <submittedName>
        <fullName evidence="2">Uncharacterized protein</fullName>
    </submittedName>
</protein>
<evidence type="ECO:0000313" key="2">
    <source>
        <dbReference type="EMBL" id="TBU24409.1"/>
    </source>
</evidence>
<evidence type="ECO:0000313" key="4">
    <source>
        <dbReference type="Proteomes" id="UP000292082"/>
    </source>
</evidence>
<feature type="non-terminal residue" evidence="2">
    <location>
        <position position="1"/>
    </location>
</feature>
<name>A0A4Q9MB88_9APHY</name>
<evidence type="ECO:0000256" key="1">
    <source>
        <dbReference type="SAM" id="MobiDB-lite"/>
    </source>
</evidence>
<reference evidence="2 4" key="1">
    <citation type="submission" date="2019-01" db="EMBL/GenBank/DDBJ databases">
        <title>Draft genome sequences of three monokaryotic isolates of the white-rot basidiomycete fungus Dichomitus squalens.</title>
        <authorList>
            <consortium name="DOE Joint Genome Institute"/>
            <person name="Lopez S.C."/>
            <person name="Andreopoulos B."/>
            <person name="Pangilinan J."/>
            <person name="Lipzen A."/>
            <person name="Riley R."/>
            <person name="Ahrendt S."/>
            <person name="Ng V."/>
            <person name="Barry K."/>
            <person name="Daum C."/>
            <person name="Grigoriev I.V."/>
            <person name="Hilden K.S."/>
            <person name="Makela M.R."/>
            <person name="de Vries R.P."/>
        </authorList>
    </citation>
    <scope>NUCLEOTIDE SEQUENCE [LARGE SCALE GENOMIC DNA]</scope>
    <source>
        <strain evidence="3 4">CBS 464.89</strain>
        <strain evidence="2">OM18370.1</strain>
    </source>
</reference>
<dbReference type="EMBL" id="ML143480">
    <property type="protein sequence ID" value="TBU24409.1"/>
    <property type="molecule type" value="Genomic_DNA"/>
</dbReference>
<organism evidence="2">
    <name type="scientific">Dichomitus squalens</name>
    <dbReference type="NCBI Taxonomy" id="114155"/>
    <lineage>
        <taxon>Eukaryota</taxon>
        <taxon>Fungi</taxon>
        <taxon>Dikarya</taxon>
        <taxon>Basidiomycota</taxon>
        <taxon>Agaricomycotina</taxon>
        <taxon>Agaricomycetes</taxon>
        <taxon>Polyporales</taxon>
        <taxon>Polyporaceae</taxon>
        <taxon>Dichomitus</taxon>
    </lineage>
</organism>
<accession>A0A4Q9MB88</accession>
<keyword evidence="4" id="KW-1185">Reference proteome</keyword>
<dbReference type="Proteomes" id="UP000292082">
    <property type="component" value="Unassembled WGS sequence"/>
</dbReference>
<dbReference type="EMBL" id="ML145146">
    <property type="protein sequence ID" value="TBU56750.1"/>
    <property type="molecule type" value="Genomic_DNA"/>
</dbReference>
<sequence length="63" mass="6775">PSHIHQQTGAPSGPNQGSPDVTTTDLRPTAQPLNPRPSFVCHYPSATNRDGYTKKQLAPLPID</sequence>
<feature type="region of interest" description="Disordered" evidence="1">
    <location>
        <begin position="1"/>
        <end position="63"/>
    </location>
</feature>
<gene>
    <name evidence="3" type="ORF">BD310DRAFT_763629</name>
    <name evidence="2" type="ORF">BD311DRAFT_626177</name>
</gene>
<dbReference type="Proteomes" id="UP000292957">
    <property type="component" value="Unassembled WGS sequence"/>
</dbReference>
<feature type="non-terminal residue" evidence="2">
    <location>
        <position position="63"/>
    </location>
</feature>
<evidence type="ECO:0000313" key="3">
    <source>
        <dbReference type="EMBL" id="TBU56750.1"/>
    </source>
</evidence>
<dbReference type="OrthoDB" id="2751552at2759"/>
<feature type="compositionally biased region" description="Polar residues" evidence="1">
    <location>
        <begin position="1"/>
        <end position="26"/>
    </location>
</feature>
<dbReference type="AlphaFoldDB" id="A0A4Q9MB88"/>
<proteinExistence type="predicted"/>